<gene>
    <name evidence="2" type="ORF">H4219_002465</name>
</gene>
<protein>
    <submittedName>
        <fullName evidence="2">Uncharacterized protein</fullName>
    </submittedName>
</protein>
<evidence type="ECO:0000313" key="2">
    <source>
        <dbReference type="EMBL" id="KAJ1918662.1"/>
    </source>
</evidence>
<reference evidence="2" key="1">
    <citation type="submission" date="2022-07" db="EMBL/GenBank/DDBJ databases">
        <title>Phylogenomic reconstructions and comparative analyses of Kickxellomycotina fungi.</title>
        <authorList>
            <person name="Reynolds N.K."/>
            <person name="Stajich J.E."/>
            <person name="Barry K."/>
            <person name="Grigoriev I.V."/>
            <person name="Crous P."/>
            <person name="Smith M.E."/>
        </authorList>
    </citation>
    <scope>NUCLEOTIDE SEQUENCE</scope>
    <source>
        <strain evidence="2">NBRC 100468</strain>
    </source>
</reference>
<name>A0A9W7ZXD0_9FUNG</name>
<dbReference type="AlphaFoldDB" id="A0A9W7ZXD0"/>
<accession>A0A9W7ZXD0</accession>
<evidence type="ECO:0000256" key="1">
    <source>
        <dbReference type="SAM" id="MobiDB-lite"/>
    </source>
</evidence>
<dbReference type="EMBL" id="JANBPU010000040">
    <property type="protein sequence ID" value="KAJ1918662.1"/>
    <property type="molecule type" value="Genomic_DNA"/>
</dbReference>
<proteinExistence type="predicted"/>
<feature type="compositionally biased region" description="Basic residues" evidence="1">
    <location>
        <begin position="1"/>
        <end position="12"/>
    </location>
</feature>
<evidence type="ECO:0000313" key="3">
    <source>
        <dbReference type="Proteomes" id="UP001150538"/>
    </source>
</evidence>
<feature type="region of interest" description="Disordered" evidence="1">
    <location>
        <begin position="1"/>
        <end position="29"/>
    </location>
</feature>
<comment type="caution">
    <text evidence="2">The sequence shown here is derived from an EMBL/GenBank/DDBJ whole genome shotgun (WGS) entry which is preliminary data.</text>
</comment>
<keyword evidence="3" id="KW-1185">Reference proteome</keyword>
<sequence>MDNHKNKNRVTKNNRPTPMHSFIRTSGLGPGKTKGVSLAPISPSSAAVANNILPLFKSVNRFQRIKDIEYLDHEFLVRFDPAITTIEQLKQRQLEINEKHLIAHADRIRSRTGRNVTPDFESHNWNTGEYNSEVIRHEIYGLNNRYEIKDPLWQKLIRLDMVGYTSEENSYIFRVKSGKIHHGRDTCSGNVSTKGLNEFKHQTKSIFKHVLQAYYNKLPGLHCYNGESEVNGDFSHVSKVMVDLEASFSNDSQLHEYISKEPVFYFSPNTVSPKKVIRINFLKANIYSGLLFTKTITGDFVADLFFINNEYREVHLKMHFTENDLGPGKSYDYGFYL</sequence>
<dbReference type="Proteomes" id="UP001150538">
    <property type="component" value="Unassembled WGS sequence"/>
</dbReference>
<organism evidence="2 3">
    <name type="scientific">Mycoemilia scoparia</name>
    <dbReference type="NCBI Taxonomy" id="417184"/>
    <lineage>
        <taxon>Eukaryota</taxon>
        <taxon>Fungi</taxon>
        <taxon>Fungi incertae sedis</taxon>
        <taxon>Zoopagomycota</taxon>
        <taxon>Kickxellomycotina</taxon>
        <taxon>Kickxellomycetes</taxon>
        <taxon>Kickxellales</taxon>
        <taxon>Kickxellaceae</taxon>
        <taxon>Mycoemilia</taxon>
    </lineage>
</organism>